<feature type="compositionally biased region" description="Polar residues" evidence="1">
    <location>
        <begin position="404"/>
        <end position="419"/>
    </location>
</feature>
<name>A0A7J7PA67_9MAGN</name>
<protein>
    <submittedName>
        <fullName evidence="2">Uncharacterized protein</fullName>
    </submittedName>
</protein>
<dbReference type="EMBL" id="JACGCM010000115">
    <property type="protein sequence ID" value="KAF6176331.1"/>
    <property type="molecule type" value="Genomic_DNA"/>
</dbReference>
<reference evidence="2 3" key="1">
    <citation type="journal article" date="2020" name="IScience">
        <title>Genome Sequencing of the Endangered Kingdonia uniflora (Circaeasteraceae, Ranunculales) Reveals Potential Mechanisms of Evolutionary Specialization.</title>
        <authorList>
            <person name="Sun Y."/>
            <person name="Deng T."/>
            <person name="Zhang A."/>
            <person name="Moore M.J."/>
            <person name="Landis J.B."/>
            <person name="Lin N."/>
            <person name="Zhang H."/>
            <person name="Zhang X."/>
            <person name="Huang J."/>
            <person name="Zhang X."/>
            <person name="Sun H."/>
            <person name="Wang H."/>
        </authorList>
    </citation>
    <scope>NUCLEOTIDE SEQUENCE [LARGE SCALE GENOMIC DNA]</scope>
    <source>
        <strain evidence="2">TB1705</strain>
        <tissue evidence="2">Leaf</tissue>
    </source>
</reference>
<organism evidence="2 3">
    <name type="scientific">Kingdonia uniflora</name>
    <dbReference type="NCBI Taxonomy" id="39325"/>
    <lineage>
        <taxon>Eukaryota</taxon>
        <taxon>Viridiplantae</taxon>
        <taxon>Streptophyta</taxon>
        <taxon>Embryophyta</taxon>
        <taxon>Tracheophyta</taxon>
        <taxon>Spermatophyta</taxon>
        <taxon>Magnoliopsida</taxon>
        <taxon>Ranunculales</taxon>
        <taxon>Circaeasteraceae</taxon>
        <taxon>Kingdonia</taxon>
    </lineage>
</organism>
<evidence type="ECO:0000313" key="3">
    <source>
        <dbReference type="Proteomes" id="UP000541444"/>
    </source>
</evidence>
<evidence type="ECO:0000313" key="2">
    <source>
        <dbReference type="EMBL" id="KAF6176331.1"/>
    </source>
</evidence>
<proteinExistence type="predicted"/>
<feature type="compositionally biased region" description="Polar residues" evidence="1">
    <location>
        <begin position="446"/>
        <end position="455"/>
    </location>
</feature>
<feature type="region of interest" description="Disordered" evidence="1">
    <location>
        <begin position="399"/>
        <end position="422"/>
    </location>
</feature>
<feature type="region of interest" description="Disordered" evidence="1">
    <location>
        <begin position="442"/>
        <end position="480"/>
    </location>
</feature>
<accession>A0A7J7PA67</accession>
<feature type="compositionally biased region" description="Polar residues" evidence="1">
    <location>
        <begin position="462"/>
        <end position="480"/>
    </location>
</feature>
<feature type="region of interest" description="Disordered" evidence="1">
    <location>
        <begin position="1"/>
        <end position="42"/>
    </location>
</feature>
<keyword evidence="3" id="KW-1185">Reference proteome</keyword>
<dbReference type="Proteomes" id="UP000541444">
    <property type="component" value="Unassembled WGS sequence"/>
</dbReference>
<gene>
    <name evidence="2" type="ORF">GIB67_011120</name>
</gene>
<evidence type="ECO:0000256" key="1">
    <source>
        <dbReference type="SAM" id="MobiDB-lite"/>
    </source>
</evidence>
<sequence>MASGSPRSRIDQFYAAKKRKPVSPGLKSGKISKDRGTVLAGLPSPKGTLDSFIVSSQDDSVRVSGGSAKKSKIKRNLGLEINLSSQVVQKQDISSTKDGVRSVEGVARDCSSGVGGDIGVEADVEDTMAAAPVNENPELKQFASNFLSLYCNELSSTVSSLSEPKLYGHKRSGSPTLLVAEGKASKKKHLVPDLDHPQIEVGMASFNQVSHSHFIVGTTANGTSKSHMVLRKCSNGSESSVDIVECYTPNILTNKPSTRTTSTSVRGVSIFSPGEEFWDEAILVADGLHGPLDKFSVQNADEVKIIKSQVICNLEKGKGVDRLDARLELKVPVVTVSNNEVSPLAVRHFDFLHEDKNLHEKVLRNCSFDNTEDSGSINHKPLLSITRCGKAETSLQYMRERGHQSSLSISSNNDPNITCSDKGEIREEQKTVFISVEAERKAGSCTGENESNTSTEQEKTSRSLFLNQKKSDESGTPSSSLALKNHLEISNWLPSEICNIYMKKGISKLYPWQVI</sequence>
<dbReference type="AlphaFoldDB" id="A0A7J7PA67"/>
<comment type="caution">
    <text evidence="2">The sequence shown here is derived from an EMBL/GenBank/DDBJ whole genome shotgun (WGS) entry which is preliminary data.</text>
</comment>
<dbReference type="OrthoDB" id="1735188at2759"/>